<dbReference type="GO" id="GO:0000027">
    <property type="term" value="P:ribosomal large subunit assembly"/>
    <property type="evidence" value="ECO:0007669"/>
    <property type="project" value="TreeGrafter"/>
</dbReference>
<dbReference type="EMBL" id="JAULJE010000001">
    <property type="protein sequence ID" value="KAK1346623.1"/>
    <property type="molecule type" value="Genomic_DNA"/>
</dbReference>
<accession>A0AA40IBM2</accession>
<comment type="subcellular location">
    <subcellularLocation>
        <location evidence="1">Nucleus</location>
        <location evidence="1">Nucleolus</location>
    </subcellularLocation>
    <subcellularLocation>
        <location evidence="2">Nucleus</location>
        <location evidence="2">Nucleoplasm</location>
    </subcellularLocation>
</comment>
<dbReference type="PANTHER" id="PTHR14211:SF7">
    <property type="entry name" value="RIBOSOME BIOGENESIS PROTEIN NOP53"/>
    <property type="match status" value="1"/>
</dbReference>
<dbReference type="Proteomes" id="UP001177744">
    <property type="component" value="Unassembled WGS sequence"/>
</dbReference>
<keyword evidence="5" id="KW-0690">Ribosome biogenesis</keyword>
<dbReference type="InterPro" id="IPR011687">
    <property type="entry name" value="Nop53/GLTSCR2"/>
</dbReference>
<evidence type="ECO:0000256" key="1">
    <source>
        <dbReference type="ARBA" id="ARBA00004604"/>
    </source>
</evidence>
<evidence type="ECO:0000256" key="6">
    <source>
        <dbReference type="ARBA" id="ARBA00023242"/>
    </source>
</evidence>
<organism evidence="7 8">
    <name type="scientific">Cnephaeus nilssonii</name>
    <name type="common">Northern bat</name>
    <name type="synonym">Eptesicus nilssonii</name>
    <dbReference type="NCBI Taxonomy" id="3371016"/>
    <lineage>
        <taxon>Eukaryota</taxon>
        <taxon>Metazoa</taxon>
        <taxon>Chordata</taxon>
        <taxon>Craniata</taxon>
        <taxon>Vertebrata</taxon>
        <taxon>Euteleostomi</taxon>
        <taxon>Mammalia</taxon>
        <taxon>Eutheria</taxon>
        <taxon>Laurasiatheria</taxon>
        <taxon>Chiroptera</taxon>
        <taxon>Yangochiroptera</taxon>
        <taxon>Vespertilionidae</taxon>
        <taxon>Cnephaeus</taxon>
    </lineage>
</organism>
<evidence type="ECO:0000256" key="4">
    <source>
        <dbReference type="ARBA" id="ARBA00018339"/>
    </source>
</evidence>
<dbReference type="GO" id="GO:0006364">
    <property type="term" value="P:rRNA processing"/>
    <property type="evidence" value="ECO:0007669"/>
    <property type="project" value="TreeGrafter"/>
</dbReference>
<evidence type="ECO:0000313" key="7">
    <source>
        <dbReference type="EMBL" id="KAK1346623.1"/>
    </source>
</evidence>
<keyword evidence="6" id="KW-0539">Nucleus</keyword>
<evidence type="ECO:0000313" key="8">
    <source>
        <dbReference type="Proteomes" id="UP001177744"/>
    </source>
</evidence>
<proteinExistence type="inferred from homology"/>
<evidence type="ECO:0000256" key="5">
    <source>
        <dbReference type="ARBA" id="ARBA00022517"/>
    </source>
</evidence>
<reference evidence="7" key="1">
    <citation type="submission" date="2023-06" db="EMBL/GenBank/DDBJ databases">
        <title>Reference genome for the Northern bat (Eptesicus nilssonii), a most northern bat species.</title>
        <authorList>
            <person name="Laine V.N."/>
            <person name="Pulliainen A.T."/>
            <person name="Lilley T.M."/>
        </authorList>
    </citation>
    <scope>NUCLEOTIDE SEQUENCE</scope>
    <source>
        <strain evidence="7">BLF_Eptnil</strain>
        <tissue evidence="7">Kidney</tissue>
    </source>
</reference>
<sequence>MQGQLLNPPMAKAKPRPQDTVEQPFYNLWAKDNPVERLLASQDPFLLEQTKKKGVPAVEVTPLGAFYNPSFEDHQTLLWEAHEVELLWQKKAEKLQLQLTLPLIEQATT</sequence>
<comment type="similarity">
    <text evidence="3">Belongs to the NOP53 family.</text>
</comment>
<comment type="caution">
    <text evidence="7">The sequence shown here is derived from an EMBL/GenBank/DDBJ whole genome shotgun (WGS) entry which is preliminary data.</text>
</comment>
<keyword evidence="8" id="KW-1185">Reference proteome</keyword>
<dbReference type="GO" id="GO:0005654">
    <property type="term" value="C:nucleoplasm"/>
    <property type="evidence" value="ECO:0007669"/>
    <property type="project" value="UniProtKB-SubCell"/>
</dbReference>
<dbReference type="GO" id="GO:0005730">
    <property type="term" value="C:nucleolus"/>
    <property type="evidence" value="ECO:0007669"/>
    <property type="project" value="UniProtKB-SubCell"/>
</dbReference>
<evidence type="ECO:0000256" key="2">
    <source>
        <dbReference type="ARBA" id="ARBA00004642"/>
    </source>
</evidence>
<dbReference type="GO" id="GO:0008097">
    <property type="term" value="F:5S rRNA binding"/>
    <property type="evidence" value="ECO:0007669"/>
    <property type="project" value="TreeGrafter"/>
</dbReference>
<dbReference type="PANTHER" id="PTHR14211">
    <property type="entry name" value="GLIOMA SUPPRESSOR CANDIDATE REGION GENE 2"/>
    <property type="match status" value="1"/>
</dbReference>
<dbReference type="AlphaFoldDB" id="A0AA40IBM2"/>
<protein>
    <recommendedName>
        <fullName evidence="4">Ribosome biogenesis protein NOP53</fullName>
    </recommendedName>
</protein>
<name>A0AA40IBM2_CNENI</name>
<dbReference type="Pfam" id="PF07767">
    <property type="entry name" value="Nop53"/>
    <property type="match status" value="1"/>
</dbReference>
<evidence type="ECO:0000256" key="3">
    <source>
        <dbReference type="ARBA" id="ARBA00008838"/>
    </source>
</evidence>
<gene>
    <name evidence="7" type="ORF">QTO34_000483</name>
</gene>